<comment type="caution">
    <text evidence="6">The sequence shown here is derived from an EMBL/GenBank/DDBJ whole genome shotgun (WGS) entry which is preliminary data.</text>
</comment>
<organism evidence="6 7">
    <name type="scientific">Microbacterium pseudoresistens</name>
    <dbReference type="NCBI Taxonomy" id="640634"/>
    <lineage>
        <taxon>Bacteria</taxon>
        <taxon>Bacillati</taxon>
        <taxon>Actinomycetota</taxon>
        <taxon>Actinomycetes</taxon>
        <taxon>Micrococcales</taxon>
        <taxon>Microbacteriaceae</taxon>
        <taxon>Microbacterium</taxon>
    </lineage>
</organism>
<dbReference type="Pfam" id="PF01850">
    <property type="entry name" value="PIN"/>
    <property type="match status" value="1"/>
</dbReference>
<dbReference type="AlphaFoldDB" id="A0A7Y9ETG5"/>
<evidence type="ECO:0000256" key="2">
    <source>
        <dbReference type="ARBA" id="ARBA00022723"/>
    </source>
</evidence>
<dbReference type="GO" id="GO:0046872">
    <property type="term" value="F:metal ion binding"/>
    <property type="evidence" value="ECO:0007669"/>
    <property type="project" value="UniProtKB-KW"/>
</dbReference>
<dbReference type="EMBL" id="JACCBH010000001">
    <property type="protein sequence ID" value="NYD53464.1"/>
    <property type="molecule type" value="Genomic_DNA"/>
</dbReference>
<dbReference type="GO" id="GO:0016787">
    <property type="term" value="F:hydrolase activity"/>
    <property type="evidence" value="ECO:0007669"/>
    <property type="project" value="UniProtKB-KW"/>
</dbReference>
<keyword evidence="3" id="KW-0378">Hydrolase</keyword>
<keyword evidence="4" id="KW-0460">Magnesium</keyword>
<gene>
    <name evidence="6" type="ORF">BKA02_000519</name>
</gene>
<feature type="domain" description="PIN" evidence="5">
    <location>
        <begin position="12"/>
        <end position="65"/>
    </location>
</feature>
<dbReference type="RefSeq" id="WP_179431032.1">
    <property type="nucleotide sequence ID" value="NZ_BAABLC010000005.1"/>
</dbReference>
<protein>
    <submittedName>
        <fullName evidence="6">Putative nucleic acid-binding protein</fullName>
    </submittedName>
</protein>
<evidence type="ECO:0000256" key="3">
    <source>
        <dbReference type="ARBA" id="ARBA00022801"/>
    </source>
</evidence>
<reference evidence="6 7" key="1">
    <citation type="submission" date="2020-07" db="EMBL/GenBank/DDBJ databases">
        <title>Sequencing the genomes of 1000 actinobacteria strains.</title>
        <authorList>
            <person name="Klenk H.-P."/>
        </authorList>
    </citation>
    <scope>NUCLEOTIDE SEQUENCE [LARGE SCALE GENOMIC DNA]</scope>
    <source>
        <strain evidence="6 7">DSM 22185</strain>
    </source>
</reference>
<evidence type="ECO:0000256" key="4">
    <source>
        <dbReference type="ARBA" id="ARBA00022842"/>
    </source>
</evidence>
<proteinExistence type="predicted"/>
<evidence type="ECO:0000256" key="1">
    <source>
        <dbReference type="ARBA" id="ARBA00022722"/>
    </source>
</evidence>
<evidence type="ECO:0000313" key="6">
    <source>
        <dbReference type="EMBL" id="NYD53464.1"/>
    </source>
</evidence>
<dbReference type="SUPFAM" id="SSF88723">
    <property type="entry name" value="PIN domain-like"/>
    <property type="match status" value="1"/>
</dbReference>
<evidence type="ECO:0000259" key="5">
    <source>
        <dbReference type="Pfam" id="PF01850"/>
    </source>
</evidence>
<dbReference type="InterPro" id="IPR002716">
    <property type="entry name" value="PIN_dom"/>
</dbReference>
<evidence type="ECO:0000313" key="7">
    <source>
        <dbReference type="Proteomes" id="UP000552045"/>
    </source>
</evidence>
<dbReference type="InterPro" id="IPR029060">
    <property type="entry name" value="PIN-like_dom_sf"/>
</dbReference>
<name>A0A7Y9ETG5_9MICO</name>
<dbReference type="Proteomes" id="UP000552045">
    <property type="component" value="Unassembled WGS sequence"/>
</dbReference>
<accession>A0A7Y9ETG5</accession>
<keyword evidence="7" id="KW-1185">Reference proteome</keyword>
<sequence>MGSLRDLFGEGLPFDDACADAYDLILERTVMAGASARAHVFDRMLAATAHVHRLALVTRDERAFAGIEDLVQIVRR</sequence>
<dbReference type="GO" id="GO:0004518">
    <property type="term" value="F:nuclease activity"/>
    <property type="evidence" value="ECO:0007669"/>
    <property type="project" value="UniProtKB-KW"/>
</dbReference>
<dbReference type="Gene3D" id="3.40.50.1010">
    <property type="entry name" value="5'-nuclease"/>
    <property type="match status" value="1"/>
</dbReference>
<keyword evidence="1" id="KW-0540">Nuclease</keyword>
<keyword evidence="2" id="KW-0479">Metal-binding</keyword>